<accession>A0A553JV71</accession>
<dbReference type="InterPro" id="IPR050469">
    <property type="entry name" value="Diguanylate_Cyclase"/>
</dbReference>
<dbReference type="CDD" id="cd01949">
    <property type="entry name" value="GGDEF"/>
    <property type="match status" value="1"/>
</dbReference>
<evidence type="ECO:0000256" key="5">
    <source>
        <dbReference type="ARBA" id="ARBA00022989"/>
    </source>
</evidence>
<name>A0A553JV71_SHEHA</name>
<evidence type="ECO:0000313" key="12">
    <source>
        <dbReference type="Proteomes" id="UP000318126"/>
    </source>
</evidence>
<dbReference type="GO" id="GO:1902201">
    <property type="term" value="P:negative regulation of bacterial-type flagellum-dependent cell motility"/>
    <property type="evidence" value="ECO:0007669"/>
    <property type="project" value="TreeGrafter"/>
</dbReference>
<dbReference type="GO" id="GO:0007165">
    <property type="term" value="P:signal transduction"/>
    <property type="evidence" value="ECO:0007669"/>
    <property type="project" value="UniProtKB-ARBA"/>
</dbReference>
<evidence type="ECO:0000256" key="7">
    <source>
        <dbReference type="ARBA" id="ARBA00034247"/>
    </source>
</evidence>
<dbReference type="InterPro" id="IPR006189">
    <property type="entry name" value="CHASE_dom"/>
</dbReference>
<dbReference type="AlphaFoldDB" id="A0A553JV71"/>
<dbReference type="InterPro" id="IPR043128">
    <property type="entry name" value="Rev_trsase/Diguanyl_cyclase"/>
</dbReference>
<evidence type="ECO:0000313" key="11">
    <source>
        <dbReference type="EMBL" id="TRY16349.1"/>
    </source>
</evidence>
<evidence type="ECO:0000259" key="10">
    <source>
        <dbReference type="PROSITE" id="PS50887"/>
    </source>
</evidence>
<evidence type="ECO:0000256" key="4">
    <source>
        <dbReference type="ARBA" id="ARBA00022692"/>
    </source>
</evidence>
<protein>
    <recommendedName>
        <fullName evidence="3">diguanylate cyclase</fullName>
        <ecNumber evidence="3">2.7.7.65</ecNumber>
    </recommendedName>
</protein>
<dbReference type="SMART" id="SM00267">
    <property type="entry name" value="GGDEF"/>
    <property type="match status" value="1"/>
</dbReference>
<dbReference type="InterPro" id="IPR000160">
    <property type="entry name" value="GGDEF_dom"/>
</dbReference>
<sequence length="525" mass="59822">MNRFSKYILFFSILVGVGFSAYIGKSIYNKESSAIELDFRKDVDDKAAALEREILLNIEVLHAIKGLFDSSSNVTSKEFSRIARSFLARHQDIQALEWVPRVLSSERLAFEESLQTKIPEFEIIEQKIDIMISAVERESHFPIFYVAPYAGNERVLGYDFASREETLSVMERARDLDKPLATSSIDLLSYRSKQQGIIIFLPTYSGEPSTLDKRKEQLRGFVAGVYRIDDMFGSAIKRTSAEGIFFSLEDKTNESINNLYSNFPVDLILDSSQTAFTYEKRLSPFSGRQWSIVATPSAGYITERRGRLPYIIVIFGSLLVLLAVLYIYVLMRRSDWIEREVKQRTHDLNEAKQMLEALSQTDSLTKIANRRCFDESLQACWQHAIRERSSIGLIMIDIDHFKLYNDTYGHLAGDQCLREVASELNQTMNRKTDLVARYGGEEFVVLMPHTRDCISPAIRCQTNIEQLSLPHESSPTNEFVTVSVGVTSIFPNKDSDMLKFTVEADKALYQAKNSGRNRVCVYSGT</sequence>
<feature type="transmembrane region" description="Helical" evidence="8">
    <location>
        <begin position="308"/>
        <end position="329"/>
    </location>
</feature>
<evidence type="ECO:0000256" key="3">
    <source>
        <dbReference type="ARBA" id="ARBA00012528"/>
    </source>
</evidence>
<evidence type="ECO:0000256" key="1">
    <source>
        <dbReference type="ARBA" id="ARBA00001946"/>
    </source>
</evidence>
<evidence type="ECO:0000256" key="2">
    <source>
        <dbReference type="ARBA" id="ARBA00004370"/>
    </source>
</evidence>
<feature type="domain" description="CHASE" evidence="9">
    <location>
        <begin position="70"/>
        <end position="240"/>
    </location>
</feature>
<dbReference type="NCBIfam" id="TIGR00254">
    <property type="entry name" value="GGDEF"/>
    <property type="match status" value="1"/>
</dbReference>
<dbReference type="Gene3D" id="3.30.450.350">
    <property type="entry name" value="CHASE domain"/>
    <property type="match status" value="1"/>
</dbReference>
<feature type="domain" description="GGDEF" evidence="10">
    <location>
        <begin position="389"/>
        <end position="524"/>
    </location>
</feature>
<dbReference type="PANTHER" id="PTHR45138">
    <property type="entry name" value="REGULATORY COMPONENTS OF SENSORY TRANSDUCTION SYSTEM"/>
    <property type="match status" value="1"/>
</dbReference>
<organism evidence="11 12">
    <name type="scientific">Shewanella hanedai</name>
    <name type="common">Alteromonas hanedai</name>
    <dbReference type="NCBI Taxonomy" id="25"/>
    <lineage>
        <taxon>Bacteria</taxon>
        <taxon>Pseudomonadati</taxon>
        <taxon>Pseudomonadota</taxon>
        <taxon>Gammaproteobacteria</taxon>
        <taxon>Alteromonadales</taxon>
        <taxon>Shewanellaceae</taxon>
        <taxon>Shewanella</taxon>
    </lineage>
</organism>
<reference evidence="12" key="1">
    <citation type="submission" date="2019-07" db="EMBL/GenBank/DDBJ databases">
        <title>Shewanella sp. YLB-08 draft genomic sequence.</title>
        <authorList>
            <person name="Yu L."/>
        </authorList>
    </citation>
    <scope>NUCLEOTIDE SEQUENCE [LARGE SCALE GENOMIC DNA]</scope>
    <source>
        <strain evidence="12">JCM 20706</strain>
    </source>
</reference>
<proteinExistence type="predicted"/>
<dbReference type="EMBL" id="VKGK01000001">
    <property type="protein sequence ID" value="TRY16349.1"/>
    <property type="molecule type" value="Genomic_DNA"/>
</dbReference>
<comment type="caution">
    <text evidence="11">The sequence shown here is derived from an EMBL/GenBank/DDBJ whole genome shotgun (WGS) entry which is preliminary data.</text>
</comment>
<keyword evidence="4 8" id="KW-0812">Transmembrane</keyword>
<keyword evidence="12" id="KW-1185">Reference proteome</keyword>
<gene>
    <name evidence="11" type="ORF">FN961_01625</name>
</gene>
<evidence type="ECO:0000256" key="6">
    <source>
        <dbReference type="ARBA" id="ARBA00023136"/>
    </source>
</evidence>
<dbReference type="EC" id="2.7.7.65" evidence="3"/>
<dbReference type="GO" id="GO:0052621">
    <property type="term" value="F:diguanylate cyclase activity"/>
    <property type="evidence" value="ECO:0007669"/>
    <property type="project" value="UniProtKB-EC"/>
</dbReference>
<comment type="cofactor">
    <cofactor evidence="1">
        <name>Mg(2+)</name>
        <dbReference type="ChEBI" id="CHEBI:18420"/>
    </cofactor>
</comment>
<dbReference type="Proteomes" id="UP000318126">
    <property type="component" value="Unassembled WGS sequence"/>
</dbReference>
<evidence type="ECO:0000256" key="8">
    <source>
        <dbReference type="SAM" id="Phobius"/>
    </source>
</evidence>
<dbReference type="Pfam" id="PF03924">
    <property type="entry name" value="CHASE"/>
    <property type="match status" value="1"/>
</dbReference>
<dbReference type="RefSeq" id="WP_143562795.1">
    <property type="nucleotide sequence ID" value="NZ_BMPL01000001.1"/>
</dbReference>
<keyword evidence="5 8" id="KW-1133">Transmembrane helix</keyword>
<dbReference type="GO" id="GO:0043709">
    <property type="term" value="P:cell adhesion involved in single-species biofilm formation"/>
    <property type="evidence" value="ECO:0007669"/>
    <property type="project" value="TreeGrafter"/>
</dbReference>
<dbReference type="PROSITE" id="PS50839">
    <property type="entry name" value="CHASE"/>
    <property type="match status" value="1"/>
</dbReference>
<dbReference type="GO" id="GO:0005886">
    <property type="term" value="C:plasma membrane"/>
    <property type="evidence" value="ECO:0007669"/>
    <property type="project" value="TreeGrafter"/>
</dbReference>
<dbReference type="InterPro" id="IPR029787">
    <property type="entry name" value="Nucleotide_cyclase"/>
</dbReference>
<dbReference type="Gene3D" id="3.30.70.270">
    <property type="match status" value="1"/>
</dbReference>
<keyword evidence="6 8" id="KW-0472">Membrane</keyword>
<dbReference type="SMART" id="SM01079">
    <property type="entry name" value="CHASE"/>
    <property type="match status" value="1"/>
</dbReference>
<comment type="catalytic activity">
    <reaction evidence="7">
        <text>2 GTP = 3',3'-c-di-GMP + 2 diphosphate</text>
        <dbReference type="Rhea" id="RHEA:24898"/>
        <dbReference type="ChEBI" id="CHEBI:33019"/>
        <dbReference type="ChEBI" id="CHEBI:37565"/>
        <dbReference type="ChEBI" id="CHEBI:58805"/>
        <dbReference type="EC" id="2.7.7.65"/>
    </reaction>
</comment>
<dbReference type="OrthoDB" id="73375at2"/>
<dbReference type="Pfam" id="PF00990">
    <property type="entry name" value="GGDEF"/>
    <property type="match status" value="1"/>
</dbReference>
<comment type="subcellular location">
    <subcellularLocation>
        <location evidence="2">Membrane</location>
    </subcellularLocation>
</comment>
<dbReference type="FunFam" id="3.30.70.270:FF:000001">
    <property type="entry name" value="Diguanylate cyclase domain protein"/>
    <property type="match status" value="1"/>
</dbReference>
<evidence type="ECO:0000259" key="9">
    <source>
        <dbReference type="PROSITE" id="PS50839"/>
    </source>
</evidence>
<dbReference type="PANTHER" id="PTHR45138:SF9">
    <property type="entry name" value="DIGUANYLATE CYCLASE DGCM-RELATED"/>
    <property type="match status" value="1"/>
</dbReference>
<dbReference type="SUPFAM" id="SSF55073">
    <property type="entry name" value="Nucleotide cyclase"/>
    <property type="match status" value="1"/>
</dbReference>
<dbReference type="PROSITE" id="PS50887">
    <property type="entry name" value="GGDEF"/>
    <property type="match status" value="1"/>
</dbReference>
<dbReference type="InterPro" id="IPR042240">
    <property type="entry name" value="CHASE_sf"/>
</dbReference>